<protein>
    <submittedName>
        <fullName evidence="2">Uncharacterized protein</fullName>
    </submittedName>
</protein>
<organism evidence="2 3">
    <name type="scientific">Dietzia natronolimnaea</name>
    <dbReference type="NCBI Taxonomy" id="161920"/>
    <lineage>
        <taxon>Bacteria</taxon>
        <taxon>Bacillati</taxon>
        <taxon>Actinomycetota</taxon>
        <taxon>Actinomycetes</taxon>
        <taxon>Mycobacteriales</taxon>
        <taxon>Dietziaceae</taxon>
        <taxon>Dietzia</taxon>
    </lineage>
</organism>
<dbReference type="Proteomes" id="UP000218810">
    <property type="component" value="Unassembled WGS sequence"/>
</dbReference>
<reference evidence="3" key="1">
    <citation type="submission" date="2017-09" db="EMBL/GenBank/DDBJ databases">
        <authorList>
            <person name="Zhang Y."/>
            <person name="Huang X."/>
            <person name="Liu J."/>
            <person name="Lu L."/>
            <person name="Peng K."/>
        </authorList>
    </citation>
    <scope>NUCLEOTIDE SEQUENCE [LARGE SCALE GENOMIC DNA]</scope>
    <source>
        <strain evidence="3">S-XJ-1</strain>
    </source>
</reference>
<comment type="caution">
    <text evidence="2">The sequence shown here is derived from an EMBL/GenBank/DDBJ whole genome shotgun (WGS) entry which is preliminary data.</text>
</comment>
<keyword evidence="3" id="KW-1185">Reference proteome</keyword>
<name>A0A2A2WSJ1_9ACTN</name>
<evidence type="ECO:0000313" key="3">
    <source>
        <dbReference type="Proteomes" id="UP000218810"/>
    </source>
</evidence>
<sequence>MIPSAPGTLSASAQTTTVGTVEVDGEDLDVVVKGGAVPPDAPTALPALGTWINEGTRPSGDWRTFTSSDPDSDGWRRAAINRETGTVVYVR</sequence>
<dbReference type="EMBL" id="NTGA01000007">
    <property type="protein sequence ID" value="PAY24158.1"/>
    <property type="molecule type" value="Genomic_DNA"/>
</dbReference>
<evidence type="ECO:0000256" key="1">
    <source>
        <dbReference type="SAM" id="MobiDB-lite"/>
    </source>
</evidence>
<feature type="region of interest" description="Disordered" evidence="1">
    <location>
        <begin position="45"/>
        <end position="73"/>
    </location>
</feature>
<evidence type="ECO:0000313" key="2">
    <source>
        <dbReference type="EMBL" id="PAY24158.1"/>
    </source>
</evidence>
<proteinExistence type="predicted"/>
<gene>
    <name evidence="2" type="ORF">CEY15_03950</name>
</gene>
<dbReference type="AlphaFoldDB" id="A0A2A2WSJ1"/>
<accession>A0A2A2WSJ1</accession>
<feature type="region of interest" description="Disordered" evidence="1">
    <location>
        <begin position="1"/>
        <end position="20"/>
    </location>
</feature>